<evidence type="ECO:0000256" key="7">
    <source>
        <dbReference type="SAM" id="MobiDB-lite"/>
    </source>
</evidence>
<keyword evidence="10" id="KW-1185">Reference proteome</keyword>
<dbReference type="Pfam" id="PF00512">
    <property type="entry name" value="HisKA"/>
    <property type="match status" value="1"/>
</dbReference>
<organism evidence="9 10">
    <name type="scientific">Paraburkholderia caballeronis</name>
    <dbReference type="NCBI Taxonomy" id="416943"/>
    <lineage>
        <taxon>Bacteria</taxon>
        <taxon>Pseudomonadati</taxon>
        <taxon>Pseudomonadota</taxon>
        <taxon>Betaproteobacteria</taxon>
        <taxon>Burkholderiales</taxon>
        <taxon>Burkholderiaceae</taxon>
        <taxon>Paraburkholderia</taxon>
    </lineage>
</organism>
<dbReference type="GO" id="GO:0005886">
    <property type="term" value="C:plasma membrane"/>
    <property type="evidence" value="ECO:0007669"/>
    <property type="project" value="UniProtKB-SubCell"/>
</dbReference>
<evidence type="ECO:0000256" key="2">
    <source>
        <dbReference type="ARBA" id="ARBA00004429"/>
    </source>
</evidence>
<dbReference type="AlphaFoldDB" id="A0A1H7MUL7"/>
<dbReference type="InterPro" id="IPR003661">
    <property type="entry name" value="HisK_dim/P_dom"/>
</dbReference>
<evidence type="ECO:0000256" key="5">
    <source>
        <dbReference type="ARBA" id="ARBA00022679"/>
    </source>
</evidence>
<dbReference type="SUPFAM" id="SSF47384">
    <property type="entry name" value="Homodimeric domain of signal transducing histidine kinase"/>
    <property type="match status" value="1"/>
</dbReference>
<reference evidence="10" key="1">
    <citation type="submission" date="2016-10" db="EMBL/GenBank/DDBJ databases">
        <authorList>
            <person name="Varghese N."/>
            <person name="Submissions S."/>
        </authorList>
    </citation>
    <scope>NUCLEOTIDE SEQUENCE [LARGE SCALE GENOMIC DNA]</scope>
    <source>
        <strain evidence="10">LMG 26416</strain>
    </source>
</reference>
<dbReference type="PROSITE" id="PS50109">
    <property type="entry name" value="HIS_KIN"/>
    <property type="match status" value="1"/>
</dbReference>
<dbReference type="EC" id="2.7.13.3" evidence="3"/>
<proteinExistence type="predicted"/>
<dbReference type="EMBL" id="FOAJ01000005">
    <property type="protein sequence ID" value="SEL14972.1"/>
    <property type="molecule type" value="Genomic_DNA"/>
</dbReference>
<keyword evidence="4" id="KW-0597">Phosphoprotein</keyword>
<evidence type="ECO:0000313" key="10">
    <source>
        <dbReference type="Proteomes" id="UP000199120"/>
    </source>
</evidence>
<dbReference type="InterPro" id="IPR004358">
    <property type="entry name" value="Sig_transdc_His_kin-like_C"/>
</dbReference>
<dbReference type="Pfam" id="PF02518">
    <property type="entry name" value="HATPase_c"/>
    <property type="match status" value="1"/>
</dbReference>
<dbReference type="SMART" id="SM00388">
    <property type="entry name" value="HisKA"/>
    <property type="match status" value="1"/>
</dbReference>
<keyword evidence="6 9" id="KW-0418">Kinase</keyword>
<evidence type="ECO:0000256" key="6">
    <source>
        <dbReference type="ARBA" id="ARBA00022777"/>
    </source>
</evidence>
<dbReference type="InterPro" id="IPR036097">
    <property type="entry name" value="HisK_dim/P_sf"/>
</dbReference>
<dbReference type="CDD" id="cd00082">
    <property type="entry name" value="HisKA"/>
    <property type="match status" value="1"/>
</dbReference>
<comment type="subcellular location">
    <subcellularLocation>
        <location evidence="2">Cell inner membrane</location>
        <topology evidence="2">Multi-pass membrane protein</topology>
    </subcellularLocation>
</comment>
<evidence type="ECO:0000256" key="4">
    <source>
        <dbReference type="ARBA" id="ARBA00022553"/>
    </source>
</evidence>
<dbReference type="InterPro" id="IPR036890">
    <property type="entry name" value="HATPase_C_sf"/>
</dbReference>
<feature type="domain" description="Histidine kinase" evidence="8">
    <location>
        <begin position="61"/>
        <end position="279"/>
    </location>
</feature>
<dbReference type="Gene3D" id="1.10.287.130">
    <property type="match status" value="1"/>
</dbReference>
<name>A0A1H7MUL7_9BURK</name>
<comment type="catalytic activity">
    <reaction evidence="1">
        <text>ATP + protein L-histidine = ADP + protein N-phospho-L-histidine.</text>
        <dbReference type="EC" id="2.7.13.3"/>
    </reaction>
</comment>
<gene>
    <name evidence="9" type="ORF">SAMN05192542_105187</name>
</gene>
<dbReference type="InterPro" id="IPR003594">
    <property type="entry name" value="HATPase_dom"/>
</dbReference>
<sequence length="285" mass="29422">MSAHAHSFPPPADGVGQPDQDIPDGVVDGPFTRVVARFADGSAPVGASPGTTAPSDEILAIVAHELCNPLTPLQFAARALRLASVKRPEVSNMIDVIDRQIAQIARLAEDLTDATRVSRGELRLRKARVVLADVLSDFLDAAAVAAASRGQTFTVQIPDRMLRLEGDPMRLGQAVNNMVRNAVKYTPAGGAIEVSAIAEGRDLVVSVKDSGLGISAALLPHIFDLFAQSSRTLAASAGGLGIGLAVVKAVAEAHGGTVTAASGGPGKGSEFTLRLPVVVVEQCVC</sequence>
<keyword evidence="5" id="KW-0808">Transferase</keyword>
<dbReference type="PANTHER" id="PTHR43547:SF2">
    <property type="entry name" value="HYBRID SIGNAL TRANSDUCTION HISTIDINE KINASE C"/>
    <property type="match status" value="1"/>
</dbReference>
<protein>
    <recommendedName>
        <fullName evidence="3">histidine kinase</fullName>
        <ecNumber evidence="3">2.7.13.3</ecNumber>
    </recommendedName>
</protein>
<dbReference type="SMART" id="SM00387">
    <property type="entry name" value="HATPase_c"/>
    <property type="match status" value="1"/>
</dbReference>
<dbReference type="SUPFAM" id="SSF55874">
    <property type="entry name" value="ATPase domain of HSP90 chaperone/DNA topoisomerase II/histidine kinase"/>
    <property type="match status" value="1"/>
</dbReference>
<feature type="region of interest" description="Disordered" evidence="7">
    <location>
        <begin position="1"/>
        <end position="26"/>
    </location>
</feature>
<dbReference type="Proteomes" id="UP000199120">
    <property type="component" value="Unassembled WGS sequence"/>
</dbReference>
<dbReference type="GO" id="GO:0000155">
    <property type="term" value="F:phosphorelay sensor kinase activity"/>
    <property type="evidence" value="ECO:0007669"/>
    <property type="project" value="InterPro"/>
</dbReference>
<evidence type="ECO:0000256" key="1">
    <source>
        <dbReference type="ARBA" id="ARBA00000085"/>
    </source>
</evidence>
<evidence type="ECO:0000259" key="8">
    <source>
        <dbReference type="PROSITE" id="PS50109"/>
    </source>
</evidence>
<dbReference type="Gene3D" id="3.30.565.10">
    <property type="entry name" value="Histidine kinase-like ATPase, C-terminal domain"/>
    <property type="match status" value="1"/>
</dbReference>
<dbReference type="FunFam" id="3.30.565.10:FF:000006">
    <property type="entry name" value="Sensor histidine kinase WalK"/>
    <property type="match status" value="1"/>
</dbReference>
<dbReference type="STRING" id="416943.SAMN05445871_1413"/>
<accession>A0A1H7MUL7</accession>
<dbReference type="PRINTS" id="PR00344">
    <property type="entry name" value="BCTRLSENSOR"/>
</dbReference>
<dbReference type="PANTHER" id="PTHR43547">
    <property type="entry name" value="TWO-COMPONENT HISTIDINE KINASE"/>
    <property type="match status" value="1"/>
</dbReference>
<dbReference type="CDD" id="cd00075">
    <property type="entry name" value="HATPase"/>
    <property type="match status" value="1"/>
</dbReference>
<evidence type="ECO:0000256" key="3">
    <source>
        <dbReference type="ARBA" id="ARBA00012438"/>
    </source>
</evidence>
<evidence type="ECO:0000313" key="9">
    <source>
        <dbReference type="EMBL" id="SEL14972.1"/>
    </source>
</evidence>
<dbReference type="InterPro" id="IPR005467">
    <property type="entry name" value="His_kinase_dom"/>
</dbReference>